<protein>
    <submittedName>
        <fullName evidence="3">Alginate lyase-domain-containing protein</fullName>
    </submittedName>
</protein>
<dbReference type="GO" id="GO:0016829">
    <property type="term" value="F:lyase activity"/>
    <property type="evidence" value="ECO:0007669"/>
    <property type="project" value="UniProtKB-KW"/>
</dbReference>
<dbReference type="Gene3D" id="2.60.120.200">
    <property type="match status" value="1"/>
</dbReference>
<dbReference type="SUPFAM" id="SSF49899">
    <property type="entry name" value="Concanavalin A-like lectins/glucanases"/>
    <property type="match status" value="1"/>
</dbReference>
<dbReference type="Proteomes" id="UP000887226">
    <property type="component" value="Unassembled WGS sequence"/>
</dbReference>
<gene>
    <name evidence="3" type="ORF">BJ878DRAFT_579416</name>
</gene>
<proteinExistence type="predicted"/>
<keyword evidence="1" id="KW-0732">Signal</keyword>
<dbReference type="EMBL" id="MU254675">
    <property type="protein sequence ID" value="KAG9239971.1"/>
    <property type="molecule type" value="Genomic_DNA"/>
</dbReference>
<evidence type="ECO:0000256" key="1">
    <source>
        <dbReference type="SAM" id="SignalP"/>
    </source>
</evidence>
<feature type="signal peptide" evidence="1">
    <location>
        <begin position="1"/>
        <end position="22"/>
    </location>
</feature>
<organism evidence="3 4">
    <name type="scientific">Calycina marina</name>
    <dbReference type="NCBI Taxonomy" id="1763456"/>
    <lineage>
        <taxon>Eukaryota</taxon>
        <taxon>Fungi</taxon>
        <taxon>Dikarya</taxon>
        <taxon>Ascomycota</taxon>
        <taxon>Pezizomycotina</taxon>
        <taxon>Leotiomycetes</taxon>
        <taxon>Helotiales</taxon>
        <taxon>Pezizellaceae</taxon>
        <taxon>Calycina</taxon>
    </lineage>
</organism>
<dbReference type="Pfam" id="PF08787">
    <property type="entry name" value="Alginate_lyase2"/>
    <property type="match status" value="1"/>
</dbReference>
<evidence type="ECO:0000313" key="4">
    <source>
        <dbReference type="Proteomes" id="UP000887226"/>
    </source>
</evidence>
<feature type="domain" description="Alginate lyase 2" evidence="2">
    <location>
        <begin position="104"/>
        <end position="294"/>
    </location>
</feature>
<name>A0A9P8CC78_9HELO</name>
<comment type="caution">
    <text evidence="3">The sequence shown here is derived from an EMBL/GenBank/DDBJ whole genome shotgun (WGS) entry which is preliminary data.</text>
</comment>
<dbReference type="InterPro" id="IPR013320">
    <property type="entry name" value="ConA-like_dom_sf"/>
</dbReference>
<keyword evidence="3" id="KW-0456">Lyase</keyword>
<evidence type="ECO:0000259" key="2">
    <source>
        <dbReference type="Pfam" id="PF08787"/>
    </source>
</evidence>
<feature type="chain" id="PRO_5040385993" evidence="1">
    <location>
        <begin position="23"/>
        <end position="310"/>
    </location>
</feature>
<sequence>MYFSHGFAFYVGLLGLANLSTASRSQVRECQSPSTMRGAKSTIPTTSVAVPTTTPMVAVPTTTPVVTVPSTTSTSDVSTTTLAAISTQTSVADTPSEKLGDVLSRAKLQYPESNLVALPEELTDGFSDVEFQTVDTGLVQFQVAGSSKRSELREMEEFGDEIFWGVEETHIASASILVPEQNEGVEEVTIMQVHNDVAPILRISWMESKSFDGVLYEDIIAATVRVGLGDSSDNFVKTVLGQRSDSPVDFQITVDDSKLTIHVDGVVKVDQQDLSSWDGNPTAYFKAGAYNNHPNIEDAVAVVYLESLEW</sequence>
<evidence type="ECO:0000313" key="3">
    <source>
        <dbReference type="EMBL" id="KAG9239971.1"/>
    </source>
</evidence>
<accession>A0A9P8CC78</accession>
<keyword evidence="4" id="KW-1185">Reference proteome</keyword>
<dbReference type="InterPro" id="IPR014895">
    <property type="entry name" value="Alginate_lyase_2"/>
</dbReference>
<reference evidence="3" key="1">
    <citation type="journal article" date="2021" name="IMA Fungus">
        <title>Genomic characterization of three marine fungi, including Emericellopsis atlantica sp. nov. with signatures of a generalist lifestyle and marine biomass degradation.</title>
        <authorList>
            <person name="Hagestad O.C."/>
            <person name="Hou L."/>
            <person name="Andersen J.H."/>
            <person name="Hansen E.H."/>
            <person name="Altermark B."/>
            <person name="Li C."/>
            <person name="Kuhnert E."/>
            <person name="Cox R.J."/>
            <person name="Crous P.W."/>
            <person name="Spatafora J.W."/>
            <person name="Lail K."/>
            <person name="Amirebrahimi M."/>
            <person name="Lipzen A."/>
            <person name="Pangilinan J."/>
            <person name="Andreopoulos W."/>
            <person name="Hayes R.D."/>
            <person name="Ng V."/>
            <person name="Grigoriev I.V."/>
            <person name="Jackson S.A."/>
            <person name="Sutton T.D.S."/>
            <person name="Dobson A.D.W."/>
            <person name="Rama T."/>
        </authorList>
    </citation>
    <scope>NUCLEOTIDE SEQUENCE</scope>
    <source>
        <strain evidence="3">TRa3180A</strain>
    </source>
</reference>
<dbReference type="AlphaFoldDB" id="A0A9P8CC78"/>